<feature type="transmembrane region" description="Helical" evidence="1">
    <location>
        <begin position="65"/>
        <end position="81"/>
    </location>
</feature>
<dbReference type="Proteomes" id="UP000199673">
    <property type="component" value="Unassembled WGS sequence"/>
</dbReference>
<sequence length="187" mass="21634">MNSRTRNNPDKVTAYKKRQKKFLPCSDWVVAIPHHLNLGLAILCNSLALLYFIDLQNMKLIRNRSFIALLLLGMLSMNFDLCCQIQKIPFLLSHFGEHKVLHDDSVFEFVVEDYIDHGSNNTSHDEESHENLPFHGNHTCSHAPIYFSSINDFSVVRTFNEKVEPETYYTFLFTSPVLGELFQPPRS</sequence>
<proteinExistence type="predicted"/>
<reference evidence="3" key="1">
    <citation type="submission" date="2016-10" db="EMBL/GenBank/DDBJ databases">
        <authorList>
            <person name="Varghese N."/>
            <person name="Submissions S."/>
        </authorList>
    </citation>
    <scope>NUCLEOTIDE SEQUENCE [LARGE SCALE GENOMIC DNA]</scope>
    <source>
        <strain evidence="3">DSM 23445</strain>
    </source>
</reference>
<feature type="transmembrane region" description="Helical" evidence="1">
    <location>
        <begin position="36"/>
        <end position="53"/>
    </location>
</feature>
<dbReference type="AlphaFoldDB" id="A0A1I7A7G4"/>
<keyword evidence="1" id="KW-0812">Transmembrane</keyword>
<evidence type="ECO:0000313" key="2">
    <source>
        <dbReference type="EMBL" id="SFT70885.1"/>
    </source>
</evidence>
<evidence type="ECO:0000313" key="3">
    <source>
        <dbReference type="Proteomes" id="UP000199673"/>
    </source>
</evidence>
<accession>A0A1I7A7G4</accession>
<keyword evidence="3" id="KW-1185">Reference proteome</keyword>
<keyword evidence="1" id="KW-1133">Transmembrane helix</keyword>
<keyword evidence="1" id="KW-0472">Membrane</keyword>
<dbReference type="EMBL" id="FPBF01000002">
    <property type="protein sequence ID" value="SFT70885.1"/>
    <property type="molecule type" value="Genomic_DNA"/>
</dbReference>
<organism evidence="2 3">
    <name type="scientific">Algoriphagus locisalis</name>
    <dbReference type="NCBI Taxonomy" id="305507"/>
    <lineage>
        <taxon>Bacteria</taxon>
        <taxon>Pseudomonadati</taxon>
        <taxon>Bacteroidota</taxon>
        <taxon>Cytophagia</taxon>
        <taxon>Cytophagales</taxon>
        <taxon>Cyclobacteriaceae</taxon>
        <taxon>Algoriphagus</taxon>
    </lineage>
</organism>
<evidence type="ECO:0000256" key="1">
    <source>
        <dbReference type="SAM" id="Phobius"/>
    </source>
</evidence>
<protein>
    <submittedName>
        <fullName evidence="2">Uncharacterized protein</fullName>
    </submittedName>
</protein>
<gene>
    <name evidence="2" type="ORF">SAMN04489724_1732</name>
</gene>
<name>A0A1I7A7G4_9BACT</name>
<dbReference type="STRING" id="305507.SAMN04489724_1732"/>